<evidence type="ECO:0000313" key="1">
    <source>
        <dbReference type="EMBL" id="KAA3481554.1"/>
    </source>
</evidence>
<sequence>MIDLLEMFTHVSLFNNGSLLAELQVKLTRVDQIQVKQLSDEPLDSETSNFRLNSDRVLCFKGQICVPNDVELRQSIL</sequence>
<keyword evidence="2" id="KW-1185">Reference proteome</keyword>
<dbReference type="Proteomes" id="UP000325315">
    <property type="component" value="Unassembled WGS sequence"/>
</dbReference>
<dbReference type="OrthoDB" id="1736806at2759"/>
<proteinExistence type="predicted"/>
<name>A0A5B6WJQ2_9ROSI</name>
<protein>
    <submittedName>
        <fullName evidence="1">Integrase</fullName>
    </submittedName>
</protein>
<reference evidence="2" key="1">
    <citation type="journal article" date="2019" name="Plant Biotechnol. J.">
        <title>Genome sequencing of the Australian wild diploid species Gossypium australe highlights disease resistance and delayed gland morphogenesis.</title>
        <authorList>
            <person name="Cai Y."/>
            <person name="Cai X."/>
            <person name="Wang Q."/>
            <person name="Wang P."/>
            <person name="Zhang Y."/>
            <person name="Cai C."/>
            <person name="Xu Y."/>
            <person name="Wang K."/>
            <person name="Zhou Z."/>
            <person name="Wang C."/>
            <person name="Geng S."/>
            <person name="Li B."/>
            <person name="Dong Q."/>
            <person name="Hou Y."/>
            <person name="Wang H."/>
            <person name="Ai P."/>
            <person name="Liu Z."/>
            <person name="Yi F."/>
            <person name="Sun M."/>
            <person name="An G."/>
            <person name="Cheng J."/>
            <person name="Zhang Y."/>
            <person name="Shi Q."/>
            <person name="Xie Y."/>
            <person name="Shi X."/>
            <person name="Chang Y."/>
            <person name="Huang F."/>
            <person name="Chen Y."/>
            <person name="Hong S."/>
            <person name="Mi L."/>
            <person name="Sun Q."/>
            <person name="Zhang L."/>
            <person name="Zhou B."/>
            <person name="Peng R."/>
            <person name="Zhang X."/>
            <person name="Liu F."/>
        </authorList>
    </citation>
    <scope>NUCLEOTIDE SEQUENCE [LARGE SCALE GENOMIC DNA]</scope>
    <source>
        <strain evidence="2">cv. PA1801</strain>
    </source>
</reference>
<evidence type="ECO:0000313" key="2">
    <source>
        <dbReference type="Proteomes" id="UP000325315"/>
    </source>
</evidence>
<comment type="caution">
    <text evidence="1">The sequence shown here is derived from an EMBL/GenBank/DDBJ whole genome shotgun (WGS) entry which is preliminary data.</text>
</comment>
<gene>
    <name evidence="1" type="ORF">EPI10_021913</name>
</gene>
<accession>A0A5B6WJQ2</accession>
<dbReference type="EMBL" id="SMMG02000003">
    <property type="protein sequence ID" value="KAA3481554.1"/>
    <property type="molecule type" value="Genomic_DNA"/>
</dbReference>
<dbReference type="AlphaFoldDB" id="A0A5B6WJQ2"/>
<organism evidence="1 2">
    <name type="scientific">Gossypium australe</name>
    <dbReference type="NCBI Taxonomy" id="47621"/>
    <lineage>
        <taxon>Eukaryota</taxon>
        <taxon>Viridiplantae</taxon>
        <taxon>Streptophyta</taxon>
        <taxon>Embryophyta</taxon>
        <taxon>Tracheophyta</taxon>
        <taxon>Spermatophyta</taxon>
        <taxon>Magnoliopsida</taxon>
        <taxon>eudicotyledons</taxon>
        <taxon>Gunneridae</taxon>
        <taxon>Pentapetalae</taxon>
        <taxon>rosids</taxon>
        <taxon>malvids</taxon>
        <taxon>Malvales</taxon>
        <taxon>Malvaceae</taxon>
        <taxon>Malvoideae</taxon>
        <taxon>Gossypium</taxon>
    </lineage>
</organism>